<gene>
    <name evidence="1" type="ORF">WISP_55250</name>
</gene>
<dbReference type="PANTHER" id="PTHR33395">
    <property type="entry name" value="TRANSCRIPTASE, PUTATIVE-RELATED-RELATED"/>
    <property type="match status" value="1"/>
</dbReference>
<accession>A0ABQ9DCC1</accession>
<reference evidence="1" key="1">
    <citation type="submission" date="2019-10" db="EMBL/GenBank/DDBJ databases">
        <authorList>
            <person name="Soares A.E.R."/>
            <person name="Aleixo A."/>
            <person name="Schneider P."/>
            <person name="Miyaki C.Y."/>
            <person name="Schneider M.P."/>
            <person name="Mello C."/>
            <person name="Vasconcelos A.T.R."/>
        </authorList>
    </citation>
    <scope>NUCLEOTIDE SEQUENCE</scope>
    <source>
        <tissue evidence="1">Muscle</tissue>
    </source>
</reference>
<dbReference type="Gene3D" id="3.60.10.10">
    <property type="entry name" value="Endonuclease/exonuclease/phosphatase"/>
    <property type="match status" value="1"/>
</dbReference>
<dbReference type="PANTHER" id="PTHR33395:SF22">
    <property type="entry name" value="REVERSE TRANSCRIPTASE DOMAIN-CONTAINING PROTEIN"/>
    <property type="match status" value="1"/>
</dbReference>
<protein>
    <submittedName>
        <fullName evidence="1">Adaptin ear-binding coat-associated protein 1</fullName>
    </submittedName>
</protein>
<name>A0ABQ9DCC1_9PASS</name>
<sequence length="324" mass="37142">MDSCQGSLENVAEPALHIMGLHHLQPTRMRETDSPDNCFPGAADKKQRKAEATEVLCIALLSCYIAVLLLDINDKFGTEETSFQCVQRSLVKFSQRWCQDHKQKKFLALQYLKLAIRLEFEGSDNKVECLRIRGKANRSTTLVGVCYIPPNQDNEVDKLFYKQLADTSRSLALVLVGDFNLSDFCWELKTVEKRQSRWFLKCMEDNFLLQLMNGPNTDGALLDLLFTEGLLRDAGVGGLLGHHDHEMMEFSTPGETRRGINKTFMLDFWKADLGLFRMLIQTVPWEIALKNKGFQEGWTYFKKEILKVQEQTVPMCQKMSLQGR</sequence>
<comment type="caution">
    <text evidence="1">The sequence shown here is derived from an EMBL/GenBank/DDBJ whole genome shotgun (WGS) entry which is preliminary data.</text>
</comment>
<dbReference type="Proteomes" id="UP001145742">
    <property type="component" value="Unassembled WGS sequence"/>
</dbReference>
<keyword evidence="2" id="KW-1185">Reference proteome</keyword>
<evidence type="ECO:0000313" key="1">
    <source>
        <dbReference type="EMBL" id="KAJ7419191.1"/>
    </source>
</evidence>
<organism evidence="1 2">
    <name type="scientific">Willisornis vidua</name>
    <name type="common">Xingu scale-backed antbird</name>
    <dbReference type="NCBI Taxonomy" id="1566151"/>
    <lineage>
        <taxon>Eukaryota</taxon>
        <taxon>Metazoa</taxon>
        <taxon>Chordata</taxon>
        <taxon>Craniata</taxon>
        <taxon>Vertebrata</taxon>
        <taxon>Euteleostomi</taxon>
        <taxon>Archelosauria</taxon>
        <taxon>Archosauria</taxon>
        <taxon>Dinosauria</taxon>
        <taxon>Saurischia</taxon>
        <taxon>Theropoda</taxon>
        <taxon>Coelurosauria</taxon>
        <taxon>Aves</taxon>
        <taxon>Neognathae</taxon>
        <taxon>Neoaves</taxon>
        <taxon>Telluraves</taxon>
        <taxon>Australaves</taxon>
        <taxon>Passeriformes</taxon>
        <taxon>Thamnophilidae</taxon>
        <taxon>Willisornis</taxon>
    </lineage>
</organism>
<dbReference type="EMBL" id="WHWB01033541">
    <property type="protein sequence ID" value="KAJ7419191.1"/>
    <property type="molecule type" value="Genomic_DNA"/>
</dbReference>
<dbReference type="InterPro" id="IPR036691">
    <property type="entry name" value="Endo/exonu/phosph_ase_sf"/>
</dbReference>
<evidence type="ECO:0000313" key="2">
    <source>
        <dbReference type="Proteomes" id="UP001145742"/>
    </source>
</evidence>
<dbReference type="SUPFAM" id="SSF56219">
    <property type="entry name" value="DNase I-like"/>
    <property type="match status" value="1"/>
</dbReference>
<proteinExistence type="predicted"/>